<feature type="domain" description="DNA-3-methyladenine glycosylase AlkA N-terminal" evidence="7">
    <location>
        <begin position="1"/>
        <end position="112"/>
    </location>
</feature>
<dbReference type="EMBL" id="PDLK01000002">
    <property type="protein sequence ID" value="PHH05081.1"/>
    <property type="molecule type" value="Genomic_DNA"/>
</dbReference>
<dbReference type="CDD" id="cd00056">
    <property type="entry name" value="ENDO3c"/>
    <property type="match status" value="1"/>
</dbReference>
<dbReference type="SUPFAM" id="SSF55945">
    <property type="entry name" value="TATA-box binding protein-like"/>
    <property type="match status" value="1"/>
</dbReference>
<dbReference type="SMART" id="SM01009">
    <property type="entry name" value="AlkA_N"/>
    <property type="match status" value="1"/>
</dbReference>
<comment type="caution">
    <text evidence="8">The sequence shown here is derived from an EMBL/GenBank/DDBJ whole genome shotgun (WGS) entry which is preliminary data.</text>
</comment>
<accession>A0A855ETE2</accession>
<dbReference type="Pfam" id="PF06029">
    <property type="entry name" value="AlkA_N"/>
    <property type="match status" value="1"/>
</dbReference>
<dbReference type="InterPro" id="IPR023170">
    <property type="entry name" value="HhH_base_excis_C"/>
</dbReference>
<dbReference type="Gene3D" id="1.10.340.30">
    <property type="entry name" value="Hypothetical protein, domain 2"/>
    <property type="match status" value="1"/>
</dbReference>
<dbReference type="GO" id="GO:0043916">
    <property type="term" value="F:DNA-7-methylguanine glycosylase activity"/>
    <property type="evidence" value="ECO:0007669"/>
    <property type="project" value="TreeGrafter"/>
</dbReference>
<organism evidence="8 9">
    <name type="scientific">Leclercia adecarboxylata</name>
    <dbReference type="NCBI Taxonomy" id="83655"/>
    <lineage>
        <taxon>Bacteria</taxon>
        <taxon>Pseudomonadati</taxon>
        <taxon>Pseudomonadota</taxon>
        <taxon>Gammaproteobacteria</taxon>
        <taxon>Enterobacterales</taxon>
        <taxon>Enterobacteriaceae</taxon>
        <taxon>Leclercia</taxon>
    </lineage>
</organism>
<evidence type="ECO:0000259" key="7">
    <source>
        <dbReference type="SMART" id="SM01009"/>
    </source>
</evidence>
<evidence type="ECO:0000256" key="3">
    <source>
        <dbReference type="ARBA" id="ARBA00012000"/>
    </source>
</evidence>
<dbReference type="Pfam" id="PF00730">
    <property type="entry name" value="HhH-GPD"/>
    <property type="match status" value="1"/>
</dbReference>
<evidence type="ECO:0000256" key="5">
    <source>
        <dbReference type="ARBA" id="ARBA00023204"/>
    </source>
</evidence>
<dbReference type="SUPFAM" id="SSF48150">
    <property type="entry name" value="DNA-glycosylase"/>
    <property type="match status" value="1"/>
</dbReference>
<evidence type="ECO:0000313" key="8">
    <source>
        <dbReference type="EMBL" id="PHH05081.1"/>
    </source>
</evidence>
<evidence type="ECO:0000259" key="6">
    <source>
        <dbReference type="SMART" id="SM00478"/>
    </source>
</evidence>
<dbReference type="GO" id="GO:0008725">
    <property type="term" value="F:DNA-3-methyladenine glycosylase activity"/>
    <property type="evidence" value="ECO:0007669"/>
    <property type="project" value="TreeGrafter"/>
</dbReference>
<dbReference type="GO" id="GO:0006285">
    <property type="term" value="P:base-excision repair, AP site formation"/>
    <property type="evidence" value="ECO:0007669"/>
    <property type="project" value="TreeGrafter"/>
</dbReference>
<dbReference type="GO" id="GO:0032131">
    <property type="term" value="F:alkylated DNA binding"/>
    <property type="evidence" value="ECO:0007669"/>
    <property type="project" value="TreeGrafter"/>
</dbReference>
<comment type="catalytic activity">
    <reaction evidence="1">
        <text>Hydrolysis of alkylated DNA, releasing 3-methyladenine, 3-methylguanine, 7-methylguanine and 7-methyladenine.</text>
        <dbReference type="EC" id="3.2.2.21"/>
    </reaction>
</comment>
<evidence type="ECO:0000256" key="4">
    <source>
        <dbReference type="ARBA" id="ARBA00022763"/>
    </source>
</evidence>
<feature type="domain" description="HhH-GPD" evidence="6">
    <location>
        <begin position="122"/>
        <end position="276"/>
    </location>
</feature>
<dbReference type="Gene3D" id="3.30.310.20">
    <property type="entry name" value="DNA-3-methyladenine glycosylase AlkA, N-terminal domain"/>
    <property type="match status" value="1"/>
</dbReference>
<dbReference type="PANTHER" id="PTHR43003">
    <property type="entry name" value="DNA-3-METHYLADENINE GLYCOSYLASE"/>
    <property type="match status" value="1"/>
</dbReference>
<dbReference type="SMART" id="SM00478">
    <property type="entry name" value="ENDO3c"/>
    <property type="match status" value="1"/>
</dbReference>
<keyword evidence="5" id="KW-0234">DNA repair</keyword>
<evidence type="ECO:0000256" key="1">
    <source>
        <dbReference type="ARBA" id="ARBA00000086"/>
    </source>
</evidence>
<comment type="similarity">
    <text evidence="2">Belongs to the alkylbase DNA glycosidase AlkA family.</text>
</comment>
<dbReference type="GO" id="GO:0032993">
    <property type="term" value="C:protein-DNA complex"/>
    <property type="evidence" value="ECO:0007669"/>
    <property type="project" value="TreeGrafter"/>
</dbReference>
<dbReference type="RefSeq" id="WP_032612458.1">
    <property type="nucleotide sequence ID" value="NZ_CP083630.1"/>
</dbReference>
<proteinExistence type="inferred from homology"/>
<dbReference type="InterPro" id="IPR037046">
    <property type="entry name" value="AlkA_N_sf"/>
</dbReference>
<dbReference type="NCBIfam" id="NF007641">
    <property type="entry name" value="PRK10308.1"/>
    <property type="match status" value="1"/>
</dbReference>
<dbReference type="AlphaFoldDB" id="A0A855ETE2"/>
<name>A0A855ETE2_9ENTR</name>
<dbReference type="Gene3D" id="1.10.1670.10">
    <property type="entry name" value="Helix-hairpin-Helix base-excision DNA repair enzymes (C-terminal)"/>
    <property type="match status" value="1"/>
</dbReference>
<dbReference type="InterPro" id="IPR011257">
    <property type="entry name" value="DNA_glycosylase"/>
</dbReference>
<dbReference type="Proteomes" id="UP000222768">
    <property type="component" value="Unassembled WGS sequence"/>
</dbReference>
<evidence type="ECO:0000313" key="9">
    <source>
        <dbReference type="Proteomes" id="UP000222768"/>
    </source>
</evidence>
<dbReference type="InterPro" id="IPR010316">
    <property type="entry name" value="AlkA_N"/>
</dbReference>
<dbReference type="PROSITE" id="PS00516">
    <property type="entry name" value="ALKYLBASE_DNA_GLYCOS"/>
    <property type="match status" value="1"/>
</dbReference>
<dbReference type="EC" id="3.2.2.21" evidence="3"/>
<dbReference type="InterPro" id="IPR000035">
    <property type="entry name" value="Alkylbase_DNA_glycsylse_CS"/>
</dbReference>
<dbReference type="InterPro" id="IPR051912">
    <property type="entry name" value="Alkylbase_DNA_Glycosylase/TA"/>
</dbReference>
<evidence type="ECO:0000256" key="2">
    <source>
        <dbReference type="ARBA" id="ARBA00010817"/>
    </source>
</evidence>
<gene>
    <name evidence="8" type="ORF">CRX53_14510</name>
</gene>
<dbReference type="InterPro" id="IPR003265">
    <property type="entry name" value="HhH-GPD_domain"/>
</dbReference>
<keyword evidence="4" id="KW-0227">DNA damage</keyword>
<dbReference type="PANTHER" id="PTHR43003:SF13">
    <property type="entry name" value="DNA-3-METHYLADENINE GLYCOSYLASE 2"/>
    <property type="match status" value="1"/>
</dbReference>
<dbReference type="GO" id="GO:0006307">
    <property type="term" value="P:DNA alkylation repair"/>
    <property type="evidence" value="ECO:0007669"/>
    <property type="project" value="TreeGrafter"/>
</dbReference>
<dbReference type="GO" id="GO:0005737">
    <property type="term" value="C:cytoplasm"/>
    <property type="evidence" value="ECO:0007669"/>
    <property type="project" value="TreeGrafter"/>
</dbReference>
<sequence>MFTLTWQPPYDWQWMLKFLGDRAVAGIEIVTPTDYTRSFACQGYRGLIHVTPQPQAGTLQVVLSDGLLPIADLCLARITRLFDLHCDPRQIATALGTLGAARPGLRLPGSVDTWEQGVRAILGQLVSVAMAAKLTGKLVALCGEPLPEAPGYRCFPEPAAVAGADPLALKALGMPLKRAESLIHLAQSVVAGDFPSETPDDIDSAIKALQTRPGIGRWTANYFALRGWQAKDVFLADDYLIKQRFAGMTPAQIRRYAERWQPWRSYALLHIWYTDGWTPSVDGEITGI</sequence>
<reference evidence="9" key="1">
    <citation type="submission" date="2017-09" db="EMBL/GenBank/DDBJ databases">
        <title>FDA dAtabase for Regulatory Grade micrObial Sequences (FDA-ARGOS): Supporting development and validation of Infectious Disease Dx tests.</title>
        <authorList>
            <person name="Minogue T."/>
            <person name="Wolcott M."/>
            <person name="Wasieloski L."/>
            <person name="Aguilar W."/>
            <person name="Moore D."/>
            <person name="Tallon L."/>
            <person name="Sadzewicz L."/>
            <person name="Ott S."/>
            <person name="Zhao X."/>
            <person name="Nagaraj S."/>
            <person name="Vavikolanu K."/>
            <person name="Aluvathingal J."/>
            <person name="Nadendla S."/>
            <person name="Sichtig H."/>
        </authorList>
    </citation>
    <scope>NUCLEOTIDE SEQUENCE [LARGE SCALE GENOMIC DNA]</scope>
    <source>
        <strain evidence="9">FDAARGOS_404</strain>
    </source>
</reference>
<protein>
    <recommendedName>
        <fullName evidence="3">DNA-3-methyladenine glycosylase II</fullName>
        <ecNumber evidence="3">3.2.2.21</ecNumber>
    </recommendedName>
</protein>